<name>A0A0E9XNC8_ANGAN</name>
<reference evidence="1" key="1">
    <citation type="submission" date="2014-11" db="EMBL/GenBank/DDBJ databases">
        <authorList>
            <person name="Amaro Gonzalez C."/>
        </authorList>
    </citation>
    <scope>NUCLEOTIDE SEQUENCE</scope>
</reference>
<accession>A0A0E9XNC8</accession>
<evidence type="ECO:0000313" key="1">
    <source>
        <dbReference type="EMBL" id="JAI03331.1"/>
    </source>
</evidence>
<dbReference type="EMBL" id="GBXM01005247">
    <property type="protein sequence ID" value="JAI03331.1"/>
    <property type="molecule type" value="Transcribed_RNA"/>
</dbReference>
<proteinExistence type="predicted"/>
<protein>
    <submittedName>
        <fullName evidence="1">Uncharacterized protein</fullName>
    </submittedName>
</protein>
<reference evidence="1" key="2">
    <citation type="journal article" date="2015" name="Fish Shellfish Immunol.">
        <title>Early steps in the European eel (Anguilla anguilla)-Vibrio vulnificus interaction in the gills: Role of the RtxA13 toxin.</title>
        <authorList>
            <person name="Callol A."/>
            <person name="Pajuelo D."/>
            <person name="Ebbesson L."/>
            <person name="Teles M."/>
            <person name="MacKenzie S."/>
            <person name="Amaro C."/>
        </authorList>
    </citation>
    <scope>NUCLEOTIDE SEQUENCE</scope>
</reference>
<sequence length="82" mass="9553">MWGRRGGGHVIPRTFPEHLGALPMVTGHKHGKSIRCLCATDQQCRYSAIFFSRLKCSFFVCLFWSFFKPVMKYTPYIEKMAF</sequence>
<organism evidence="1">
    <name type="scientific">Anguilla anguilla</name>
    <name type="common">European freshwater eel</name>
    <name type="synonym">Muraena anguilla</name>
    <dbReference type="NCBI Taxonomy" id="7936"/>
    <lineage>
        <taxon>Eukaryota</taxon>
        <taxon>Metazoa</taxon>
        <taxon>Chordata</taxon>
        <taxon>Craniata</taxon>
        <taxon>Vertebrata</taxon>
        <taxon>Euteleostomi</taxon>
        <taxon>Actinopterygii</taxon>
        <taxon>Neopterygii</taxon>
        <taxon>Teleostei</taxon>
        <taxon>Anguilliformes</taxon>
        <taxon>Anguillidae</taxon>
        <taxon>Anguilla</taxon>
    </lineage>
</organism>
<dbReference type="AlphaFoldDB" id="A0A0E9XNC8"/>